<name>A0A6J5LF98_9CAUD</name>
<proteinExistence type="predicted"/>
<reference evidence="1" key="1">
    <citation type="submission" date="2020-04" db="EMBL/GenBank/DDBJ databases">
        <authorList>
            <person name="Chiriac C."/>
            <person name="Salcher M."/>
            <person name="Ghai R."/>
            <person name="Kavagutti S V."/>
        </authorList>
    </citation>
    <scope>NUCLEOTIDE SEQUENCE</scope>
</reference>
<gene>
    <name evidence="1" type="ORF">UFOVP250_141</name>
</gene>
<organism evidence="1">
    <name type="scientific">uncultured Caudovirales phage</name>
    <dbReference type="NCBI Taxonomy" id="2100421"/>
    <lineage>
        <taxon>Viruses</taxon>
        <taxon>Duplodnaviria</taxon>
        <taxon>Heunggongvirae</taxon>
        <taxon>Uroviricota</taxon>
        <taxon>Caudoviricetes</taxon>
        <taxon>Peduoviridae</taxon>
        <taxon>Maltschvirus</taxon>
        <taxon>Maltschvirus maltsch</taxon>
    </lineage>
</organism>
<protein>
    <submittedName>
        <fullName evidence="1">Uncharacterized protein</fullName>
    </submittedName>
</protein>
<dbReference type="EMBL" id="LR796270">
    <property type="protein sequence ID" value="CAB4133358.1"/>
    <property type="molecule type" value="Genomic_DNA"/>
</dbReference>
<accession>A0A6J5LF98</accession>
<sequence length="235" mass="28186">MSKIKIYIHAMDLPSGHDILANQVHLLESTGLMDEADEINVMCHFDKKNFQWLKNRWFRETKVKYYDFDDSYRNWYEHTTVHQIQEDAHSTIEDYYVLYIHPKGISHPPGGHQNWRKYMEYWNIERWRECVAALNDGYDTAGASYLHGGPTEFYAGNTYWAKASYLRRCKRMLTPDVVGFKPQFDTEPHHRFDVEVWHGSGKPKFFDIHPGPDKRWYWPPEAYRADLTDKWIYRP</sequence>
<evidence type="ECO:0000313" key="1">
    <source>
        <dbReference type="EMBL" id="CAB4133358.1"/>
    </source>
</evidence>